<dbReference type="InterPro" id="IPR053007">
    <property type="entry name" value="CYP450_monoxygenase_sec-met"/>
</dbReference>
<comment type="similarity">
    <text evidence="2">Belongs to the cytochrome P450 family.</text>
</comment>
<reference evidence="7" key="2">
    <citation type="submission" date="2023-05" db="EMBL/GenBank/DDBJ databases">
        <authorList>
            <consortium name="Lawrence Berkeley National Laboratory"/>
            <person name="Steindorff A."/>
            <person name="Hensen N."/>
            <person name="Bonometti L."/>
            <person name="Westerberg I."/>
            <person name="Brannstrom I.O."/>
            <person name="Guillou S."/>
            <person name="Cros-Aarteil S."/>
            <person name="Calhoun S."/>
            <person name="Haridas S."/>
            <person name="Kuo A."/>
            <person name="Mondo S."/>
            <person name="Pangilinan J."/>
            <person name="Riley R."/>
            <person name="Labutti K."/>
            <person name="Andreopoulos B."/>
            <person name="Lipzen A."/>
            <person name="Chen C."/>
            <person name="Yanf M."/>
            <person name="Daum C."/>
            <person name="Ng V."/>
            <person name="Clum A."/>
            <person name="Ohm R."/>
            <person name="Martin F."/>
            <person name="Silar P."/>
            <person name="Natvig D."/>
            <person name="Lalanne C."/>
            <person name="Gautier V."/>
            <person name="Ament-Velasquez S.L."/>
            <person name="Kruys A."/>
            <person name="Hutchinson M.I."/>
            <person name="Powell A.J."/>
            <person name="Barry K."/>
            <person name="Miller A.N."/>
            <person name="Grigoriev I.V."/>
            <person name="Debuchy R."/>
            <person name="Gladieux P."/>
            <person name="Thoren M.H."/>
            <person name="Johannesson H."/>
        </authorList>
    </citation>
    <scope>NUCLEOTIDE SEQUENCE</scope>
    <source>
        <strain evidence="7">CBS 892.96</strain>
    </source>
</reference>
<dbReference type="GO" id="GO:0005506">
    <property type="term" value="F:iron ion binding"/>
    <property type="evidence" value="ECO:0007669"/>
    <property type="project" value="InterPro"/>
</dbReference>
<evidence type="ECO:0000256" key="5">
    <source>
        <dbReference type="ARBA" id="ARBA00023033"/>
    </source>
</evidence>
<sequence length="510" mass="57030">MLRELLYVVVGLVLLAYTADIFFNGGDDPREPVRIRPRFPLIGHVLGLMAEGPTYYRKTSKVAGAEIYTLGCFNFKVYISASSRLLPFIQKHSRALSFRPFLQLVARKYGDASDSAYEIFGGTLPDDLSQSVKMSLAPGRHLDQLSLRMGKRVLIDIQELLSSKKNSVPLLAWARHAVVQATSCAVYGEEHPFLDPEVESSYWKWMKYLTAHLVGWLDVTKTGYAARERVFKSYIRYCSKLPEESSHLMKEHQRVLGEAGISNTDKAKQAAIFTIASFSNSAPTLYWTLWELFSRPEILEEVREELLTKGAVVAQSSEGGSGRSFVLDVAALKSQCPLLLSVFQETQRTRHVNPSFRKVMSDTLLDDKYLLKEGHFLQVPGNVIHSETGIWGPTASQFDPYRFVPKKGEKDMTATASGFVPWGAAPYLCPARQFAATEILIIAALLAMRANIRPASGQWDERPALHHADLATLSPPKKDVDMKVSVREDWVGEWVLRMGESKSRVPLASG</sequence>
<gene>
    <name evidence="7" type="ORF">QBC36DRAFT_204323</name>
</gene>
<keyword evidence="5" id="KW-0560">Oxidoreductase</keyword>
<dbReference type="PRINTS" id="PR00465">
    <property type="entry name" value="EP450IV"/>
</dbReference>
<reference evidence="7" key="1">
    <citation type="journal article" date="2023" name="Mol. Phylogenet. Evol.">
        <title>Genome-scale phylogeny and comparative genomics of the fungal order Sordariales.</title>
        <authorList>
            <person name="Hensen N."/>
            <person name="Bonometti L."/>
            <person name="Westerberg I."/>
            <person name="Brannstrom I.O."/>
            <person name="Guillou S."/>
            <person name="Cros-Aarteil S."/>
            <person name="Calhoun S."/>
            <person name="Haridas S."/>
            <person name="Kuo A."/>
            <person name="Mondo S."/>
            <person name="Pangilinan J."/>
            <person name="Riley R."/>
            <person name="LaButti K."/>
            <person name="Andreopoulos B."/>
            <person name="Lipzen A."/>
            <person name="Chen C."/>
            <person name="Yan M."/>
            <person name="Daum C."/>
            <person name="Ng V."/>
            <person name="Clum A."/>
            <person name="Steindorff A."/>
            <person name="Ohm R.A."/>
            <person name="Martin F."/>
            <person name="Silar P."/>
            <person name="Natvig D.O."/>
            <person name="Lalanne C."/>
            <person name="Gautier V."/>
            <person name="Ament-Velasquez S.L."/>
            <person name="Kruys A."/>
            <person name="Hutchinson M.I."/>
            <person name="Powell A.J."/>
            <person name="Barry K."/>
            <person name="Miller A.N."/>
            <person name="Grigoriev I.V."/>
            <person name="Debuchy R."/>
            <person name="Gladieux P."/>
            <person name="Hiltunen Thoren M."/>
            <person name="Johannesson H."/>
        </authorList>
    </citation>
    <scope>NUCLEOTIDE SEQUENCE</scope>
    <source>
        <strain evidence="7">CBS 892.96</strain>
    </source>
</reference>
<dbReference type="GO" id="GO:0020037">
    <property type="term" value="F:heme binding"/>
    <property type="evidence" value="ECO:0007669"/>
    <property type="project" value="InterPro"/>
</dbReference>
<dbReference type="GO" id="GO:0016705">
    <property type="term" value="F:oxidoreductase activity, acting on paired donors, with incorporation or reduction of molecular oxygen"/>
    <property type="evidence" value="ECO:0007669"/>
    <property type="project" value="InterPro"/>
</dbReference>
<organism evidence="7 8">
    <name type="scientific">Triangularia setosa</name>
    <dbReference type="NCBI Taxonomy" id="2587417"/>
    <lineage>
        <taxon>Eukaryota</taxon>
        <taxon>Fungi</taxon>
        <taxon>Dikarya</taxon>
        <taxon>Ascomycota</taxon>
        <taxon>Pezizomycotina</taxon>
        <taxon>Sordariomycetes</taxon>
        <taxon>Sordariomycetidae</taxon>
        <taxon>Sordariales</taxon>
        <taxon>Podosporaceae</taxon>
        <taxon>Triangularia</taxon>
    </lineage>
</organism>
<dbReference type="Proteomes" id="UP001302321">
    <property type="component" value="Unassembled WGS sequence"/>
</dbReference>
<feature type="binding site" description="axial binding residue" evidence="6">
    <location>
        <position position="429"/>
    </location>
    <ligand>
        <name>heme</name>
        <dbReference type="ChEBI" id="CHEBI:30413"/>
    </ligand>
    <ligandPart>
        <name>Fe</name>
        <dbReference type="ChEBI" id="CHEBI:18248"/>
    </ligandPart>
</feature>
<dbReference type="InterPro" id="IPR036396">
    <property type="entry name" value="Cyt_P450_sf"/>
</dbReference>
<evidence type="ECO:0000256" key="3">
    <source>
        <dbReference type="ARBA" id="ARBA00022723"/>
    </source>
</evidence>
<accession>A0AAN6WIB3</accession>
<name>A0AAN6WIB3_9PEZI</name>
<dbReference type="AlphaFoldDB" id="A0AAN6WIB3"/>
<evidence type="ECO:0000256" key="4">
    <source>
        <dbReference type="ARBA" id="ARBA00023004"/>
    </source>
</evidence>
<proteinExistence type="inferred from homology"/>
<dbReference type="SUPFAM" id="SSF48264">
    <property type="entry name" value="Cytochrome P450"/>
    <property type="match status" value="1"/>
</dbReference>
<keyword evidence="4 6" id="KW-0408">Iron</keyword>
<protein>
    <submittedName>
        <fullName evidence="7">Cytochrome P450</fullName>
    </submittedName>
</protein>
<comment type="caution">
    <text evidence="7">The sequence shown here is derived from an EMBL/GenBank/DDBJ whole genome shotgun (WGS) entry which is preliminary data.</text>
</comment>
<evidence type="ECO:0000313" key="8">
    <source>
        <dbReference type="Proteomes" id="UP001302321"/>
    </source>
</evidence>
<keyword evidence="3 6" id="KW-0479">Metal-binding</keyword>
<dbReference type="PANTHER" id="PTHR47582">
    <property type="entry name" value="P450, PUTATIVE (EUROFUNG)-RELATED"/>
    <property type="match status" value="1"/>
</dbReference>
<dbReference type="Gene3D" id="1.10.630.10">
    <property type="entry name" value="Cytochrome P450"/>
    <property type="match status" value="1"/>
</dbReference>
<keyword evidence="5" id="KW-0503">Monooxygenase</keyword>
<evidence type="ECO:0000256" key="2">
    <source>
        <dbReference type="ARBA" id="ARBA00010617"/>
    </source>
</evidence>
<evidence type="ECO:0000313" key="7">
    <source>
        <dbReference type="EMBL" id="KAK4180647.1"/>
    </source>
</evidence>
<keyword evidence="8" id="KW-1185">Reference proteome</keyword>
<dbReference type="PANTHER" id="PTHR47582:SF1">
    <property type="entry name" value="P450, PUTATIVE (EUROFUNG)-RELATED"/>
    <property type="match status" value="1"/>
</dbReference>
<keyword evidence="6" id="KW-0349">Heme</keyword>
<dbReference type="EMBL" id="MU866096">
    <property type="protein sequence ID" value="KAK4180647.1"/>
    <property type="molecule type" value="Genomic_DNA"/>
</dbReference>
<evidence type="ECO:0000256" key="1">
    <source>
        <dbReference type="ARBA" id="ARBA00001971"/>
    </source>
</evidence>
<dbReference type="InterPro" id="IPR002403">
    <property type="entry name" value="Cyt_P450_E_grp-IV"/>
</dbReference>
<dbReference type="CDD" id="cd11040">
    <property type="entry name" value="CYP7_CYP8-like"/>
    <property type="match status" value="1"/>
</dbReference>
<dbReference type="InterPro" id="IPR001128">
    <property type="entry name" value="Cyt_P450"/>
</dbReference>
<comment type="cofactor">
    <cofactor evidence="1 6">
        <name>heme</name>
        <dbReference type="ChEBI" id="CHEBI:30413"/>
    </cofactor>
</comment>
<dbReference type="GO" id="GO:0004497">
    <property type="term" value="F:monooxygenase activity"/>
    <property type="evidence" value="ECO:0007669"/>
    <property type="project" value="UniProtKB-KW"/>
</dbReference>
<evidence type="ECO:0000256" key="6">
    <source>
        <dbReference type="PIRSR" id="PIRSR602403-1"/>
    </source>
</evidence>
<dbReference type="Pfam" id="PF00067">
    <property type="entry name" value="p450"/>
    <property type="match status" value="1"/>
</dbReference>